<dbReference type="InterPro" id="IPR023292">
    <property type="entry name" value="NTP_PyroPHydrolase-like_dom_sf"/>
</dbReference>
<sequence length="199" mass="21416">MDSAAATMSGKASHAEAPQEFREPASMDCVAAFHRRFGVPVEGTPALPSRARMDLRLNLIEEEVRELRAAMDAGDLVESADALADIQYVLSGTVHELGMGHCFAELVEEVQRSNMSKACATLQEAEQTVEHYREQRGVEASIEEMELDGETAYLVKRVSDGKTLKSIAYSPPDLAPILARAGAREADLGPTEELAAAGA</sequence>
<evidence type="ECO:0000256" key="1">
    <source>
        <dbReference type="SAM" id="MobiDB-lite"/>
    </source>
</evidence>
<proteinExistence type="predicted"/>
<gene>
    <name evidence="2" type="ORF">AMON00008_LOCUS46445</name>
</gene>
<protein>
    <recommendedName>
        <fullName evidence="3">Phosphoribosyl-ATP diphosphatase</fullName>
    </recommendedName>
</protein>
<organism evidence="2">
    <name type="scientific">Alexandrium monilatum</name>
    <dbReference type="NCBI Taxonomy" id="311494"/>
    <lineage>
        <taxon>Eukaryota</taxon>
        <taxon>Sar</taxon>
        <taxon>Alveolata</taxon>
        <taxon>Dinophyceae</taxon>
        <taxon>Gonyaulacales</taxon>
        <taxon>Pyrocystaceae</taxon>
        <taxon>Alexandrium</taxon>
    </lineage>
</organism>
<evidence type="ECO:0000313" key="2">
    <source>
        <dbReference type="EMBL" id="CAE4637562.1"/>
    </source>
</evidence>
<dbReference type="InterPro" id="IPR033653">
    <property type="entry name" value="NTP-PPase_DR2231-like"/>
</dbReference>
<feature type="region of interest" description="Disordered" evidence="1">
    <location>
        <begin position="1"/>
        <end position="21"/>
    </location>
</feature>
<evidence type="ECO:0008006" key="3">
    <source>
        <dbReference type="Google" id="ProtNLM"/>
    </source>
</evidence>
<dbReference type="InterPro" id="IPR021130">
    <property type="entry name" value="PRib-ATP_PPHydrolase-like"/>
</dbReference>
<dbReference type="AlphaFoldDB" id="A0A7S4S803"/>
<dbReference type="Pfam" id="PF01503">
    <property type="entry name" value="PRA-PH"/>
    <property type="match status" value="1"/>
</dbReference>
<accession>A0A7S4S803</accession>
<name>A0A7S4S803_9DINO</name>
<reference evidence="2" key="1">
    <citation type="submission" date="2021-01" db="EMBL/GenBank/DDBJ databases">
        <authorList>
            <person name="Corre E."/>
            <person name="Pelletier E."/>
            <person name="Niang G."/>
            <person name="Scheremetjew M."/>
            <person name="Finn R."/>
            <person name="Kale V."/>
            <person name="Holt S."/>
            <person name="Cochrane G."/>
            <person name="Meng A."/>
            <person name="Brown T."/>
            <person name="Cohen L."/>
        </authorList>
    </citation>
    <scope>NUCLEOTIDE SEQUENCE</scope>
    <source>
        <strain evidence="2">CCMP3105</strain>
    </source>
</reference>
<dbReference type="Gene3D" id="1.10.3420.10">
    <property type="entry name" value="putative ntp pyrophosphohydrolase like domain"/>
    <property type="match status" value="1"/>
</dbReference>
<dbReference type="CDD" id="cd11530">
    <property type="entry name" value="NTP-PPase_DR2231_like"/>
    <property type="match status" value="1"/>
</dbReference>
<dbReference type="EMBL" id="HBNR01065750">
    <property type="protein sequence ID" value="CAE4637562.1"/>
    <property type="molecule type" value="Transcribed_RNA"/>
</dbReference>